<dbReference type="RefSeq" id="WP_344161958.1">
    <property type="nucleotide sequence ID" value="NZ_BAAABV010000021.1"/>
</dbReference>
<dbReference type="Proteomes" id="UP001501867">
    <property type="component" value="Unassembled WGS sequence"/>
</dbReference>
<proteinExistence type="predicted"/>
<feature type="region of interest" description="Disordered" evidence="1">
    <location>
        <begin position="193"/>
        <end position="246"/>
    </location>
</feature>
<name>A0ABN0VHF3_9ACTN</name>
<feature type="region of interest" description="Disordered" evidence="1">
    <location>
        <begin position="1"/>
        <end position="49"/>
    </location>
</feature>
<dbReference type="EMBL" id="BAAABV010000021">
    <property type="protein sequence ID" value="GAA0300031.1"/>
    <property type="molecule type" value="Genomic_DNA"/>
</dbReference>
<evidence type="ECO:0000256" key="1">
    <source>
        <dbReference type="SAM" id="MobiDB-lite"/>
    </source>
</evidence>
<protein>
    <submittedName>
        <fullName evidence="2">Uncharacterized protein</fullName>
    </submittedName>
</protein>
<comment type="caution">
    <text evidence="2">The sequence shown here is derived from an EMBL/GenBank/DDBJ whole genome shotgun (WGS) entry which is preliminary data.</text>
</comment>
<sequence length="246" mass="27254">MDRTPGRPARGLVSTRSRPRRLLRAGPGPHSAHLGEQAKAGRYGGGDAQLGTRRTWPTIDWASSTVLREFQLGSLTPHAEFWVRTGDMRVDSDECRSSNADDVVITDRQLHYLGEQFEHVMRPREAEAFGVPKPRDDRVVVLVDNIPSGGSSLTGWQTTSSYQIKKIPRRLHQLLGTWASTVFAIVDRYEPTDDPAAGPVPAHRQQRAPAGRWLTAPSARRRGQAVVSAAAPKETSKRSHQMVTLR</sequence>
<reference evidence="2 3" key="1">
    <citation type="journal article" date="2019" name="Int. J. Syst. Evol. Microbiol.">
        <title>The Global Catalogue of Microorganisms (GCM) 10K type strain sequencing project: providing services to taxonomists for standard genome sequencing and annotation.</title>
        <authorList>
            <consortium name="The Broad Institute Genomics Platform"/>
            <consortium name="The Broad Institute Genome Sequencing Center for Infectious Disease"/>
            <person name="Wu L."/>
            <person name="Ma J."/>
        </authorList>
    </citation>
    <scope>NUCLEOTIDE SEQUENCE [LARGE SCALE GENOMIC DNA]</scope>
    <source>
        <strain evidence="2 3">JCM 4505</strain>
    </source>
</reference>
<organism evidence="2 3">
    <name type="scientific">Streptomyces polychromogenes</name>
    <dbReference type="NCBI Taxonomy" id="67342"/>
    <lineage>
        <taxon>Bacteria</taxon>
        <taxon>Bacillati</taxon>
        <taxon>Actinomycetota</taxon>
        <taxon>Actinomycetes</taxon>
        <taxon>Kitasatosporales</taxon>
        <taxon>Streptomycetaceae</taxon>
        <taxon>Streptomyces</taxon>
    </lineage>
</organism>
<evidence type="ECO:0000313" key="3">
    <source>
        <dbReference type="Proteomes" id="UP001501867"/>
    </source>
</evidence>
<accession>A0ABN0VHF3</accession>
<gene>
    <name evidence="2" type="ORF">GCM10010302_43250</name>
</gene>
<keyword evidence="3" id="KW-1185">Reference proteome</keyword>
<evidence type="ECO:0000313" key="2">
    <source>
        <dbReference type="EMBL" id="GAA0300031.1"/>
    </source>
</evidence>